<dbReference type="EMBL" id="CAJJDP010000049">
    <property type="protein sequence ID" value="CAD8166952.1"/>
    <property type="molecule type" value="Genomic_DNA"/>
</dbReference>
<gene>
    <name evidence="1" type="ORF">POCTA_138.1.T0490123</name>
</gene>
<organism evidence="1 2">
    <name type="scientific">Paramecium octaurelia</name>
    <dbReference type="NCBI Taxonomy" id="43137"/>
    <lineage>
        <taxon>Eukaryota</taxon>
        <taxon>Sar</taxon>
        <taxon>Alveolata</taxon>
        <taxon>Ciliophora</taxon>
        <taxon>Intramacronucleata</taxon>
        <taxon>Oligohymenophorea</taxon>
        <taxon>Peniculida</taxon>
        <taxon>Parameciidae</taxon>
        <taxon>Paramecium</taxon>
    </lineage>
</organism>
<accession>A0A8S1UT01</accession>
<comment type="caution">
    <text evidence="1">The sequence shown here is derived from an EMBL/GenBank/DDBJ whole genome shotgun (WGS) entry which is preliminary data.</text>
</comment>
<keyword evidence="2" id="KW-1185">Reference proteome</keyword>
<dbReference type="AlphaFoldDB" id="A0A8S1UT01"/>
<name>A0A8S1UT01_PAROT</name>
<reference evidence="1" key="1">
    <citation type="submission" date="2021-01" db="EMBL/GenBank/DDBJ databases">
        <authorList>
            <consortium name="Genoscope - CEA"/>
            <person name="William W."/>
        </authorList>
    </citation>
    <scope>NUCLEOTIDE SEQUENCE</scope>
</reference>
<dbReference type="OMA" id="MNQMKEM"/>
<dbReference type="Proteomes" id="UP000683925">
    <property type="component" value="Unassembled WGS sequence"/>
</dbReference>
<sequence length="218" mass="26155">MKKSLTFYTDSKNNFSQKIHLERHQRNKNKINEAILKLENPFDPKSISQALKGLENQLQRRTLLDKIILIRAQKLKMQELEKMNQMKEMLTKVTRKLTQIKNYQTKFSRDHDDFQILQEERNKLNKFQYENLDFQIQEEKNQLRRLSSLSFLTKDTDKWKVNPQQNALLQNQFVRRKTQRNSSLIINAVQKRQISSLKSEQNSTDSMILQNCSLQFHK</sequence>
<evidence type="ECO:0000313" key="1">
    <source>
        <dbReference type="EMBL" id="CAD8166952.1"/>
    </source>
</evidence>
<protein>
    <submittedName>
        <fullName evidence="1">Uncharacterized protein</fullName>
    </submittedName>
</protein>
<evidence type="ECO:0000313" key="2">
    <source>
        <dbReference type="Proteomes" id="UP000683925"/>
    </source>
</evidence>
<proteinExistence type="predicted"/>
<dbReference type="OrthoDB" id="10335257at2759"/>